<protein>
    <submittedName>
        <fullName evidence="1">Uncharacterized protein</fullName>
    </submittedName>
</protein>
<organism evidence="1 2">
    <name type="scientific">Paramuricea clavata</name>
    <name type="common">Red gorgonian</name>
    <name type="synonym">Violescent sea-whip</name>
    <dbReference type="NCBI Taxonomy" id="317549"/>
    <lineage>
        <taxon>Eukaryota</taxon>
        <taxon>Metazoa</taxon>
        <taxon>Cnidaria</taxon>
        <taxon>Anthozoa</taxon>
        <taxon>Octocorallia</taxon>
        <taxon>Malacalcyonacea</taxon>
        <taxon>Plexauridae</taxon>
        <taxon>Paramuricea</taxon>
    </lineage>
</organism>
<accession>A0A7D9DDN7</accession>
<dbReference type="Proteomes" id="UP001152795">
    <property type="component" value="Unassembled WGS sequence"/>
</dbReference>
<name>A0A7D9DDN7_PARCT</name>
<keyword evidence="2" id="KW-1185">Reference proteome</keyword>
<evidence type="ECO:0000313" key="2">
    <source>
        <dbReference type="Proteomes" id="UP001152795"/>
    </source>
</evidence>
<proteinExistence type="predicted"/>
<dbReference type="AlphaFoldDB" id="A0A7D9DDN7"/>
<dbReference type="EMBL" id="CACRXK020000453">
    <property type="protein sequence ID" value="CAB3982008.1"/>
    <property type="molecule type" value="Genomic_DNA"/>
</dbReference>
<sequence>MKTFVVVALMVAFAAVAFADEEKRLFSFGCKSDQDCDEGCCAKFLLYGKCRKYLKEGAICFSRGIGKRGIGFKPSCGCGEGLTCQKSGRVLSRCAVEEGSGDM</sequence>
<evidence type="ECO:0000313" key="1">
    <source>
        <dbReference type="EMBL" id="CAB3982008.1"/>
    </source>
</evidence>
<gene>
    <name evidence="1" type="ORF">PACLA_8A061565</name>
</gene>
<reference evidence="1" key="1">
    <citation type="submission" date="2020-04" db="EMBL/GenBank/DDBJ databases">
        <authorList>
            <person name="Alioto T."/>
            <person name="Alioto T."/>
            <person name="Gomez Garrido J."/>
        </authorList>
    </citation>
    <scope>NUCLEOTIDE SEQUENCE</scope>
    <source>
        <strain evidence="1">A484AB</strain>
    </source>
</reference>
<dbReference type="Gene3D" id="2.10.80.10">
    <property type="entry name" value="Lipase, subunit A"/>
    <property type="match status" value="1"/>
</dbReference>
<comment type="caution">
    <text evidence="1">The sequence shown here is derived from an EMBL/GenBank/DDBJ whole genome shotgun (WGS) entry which is preliminary data.</text>
</comment>